<feature type="domain" description="SGNH hydrolase-type esterase" evidence="1">
    <location>
        <begin position="60"/>
        <end position="212"/>
    </location>
</feature>
<dbReference type="PANTHER" id="PTHR30383">
    <property type="entry name" value="THIOESTERASE 1/PROTEASE 1/LYSOPHOSPHOLIPASE L1"/>
    <property type="match status" value="1"/>
</dbReference>
<dbReference type="EMBL" id="BJNG01000031">
    <property type="protein sequence ID" value="GEC21278.1"/>
    <property type="molecule type" value="Genomic_DNA"/>
</dbReference>
<dbReference type="OrthoDB" id="9804395at2"/>
<dbReference type="InterPro" id="IPR036514">
    <property type="entry name" value="SGNH_hydro_sf"/>
</dbReference>
<evidence type="ECO:0000259" key="1">
    <source>
        <dbReference type="Pfam" id="PF13472"/>
    </source>
</evidence>
<dbReference type="PANTHER" id="PTHR30383:SF5">
    <property type="entry name" value="SGNH HYDROLASE-TYPE ESTERASE DOMAIN-CONTAINING PROTEIN"/>
    <property type="match status" value="1"/>
</dbReference>
<sequence>MTTGFDYSNLSGRPSGPVLRVLSRVLPGVRRVQEQVEPYAAAWQEHNRAALAADGPLWVALGDSLTVGVGAGAYDRGWVGQLAARMPGWRVVNLAVSGGRVRDVLDRQLPALAALGQVPDLVTLLIGNNDLVSPRLRPALPADLAELLRRVPPGTVVGNQPATYAAALEVNRLIDEAVAARGLRLAELRVPLTRNWSGRLAADHFHPNERGYSGLATVFEAAITTPGMQ</sequence>
<protein>
    <recommendedName>
        <fullName evidence="1">SGNH hydrolase-type esterase domain-containing protein</fullName>
    </recommendedName>
</protein>
<name>A0A4Y3WRY6_9PSEU</name>
<dbReference type="RefSeq" id="WP_141280096.1">
    <property type="nucleotide sequence ID" value="NZ_BAAARZ010000066.1"/>
</dbReference>
<keyword evidence="3" id="KW-1185">Reference proteome</keyword>
<organism evidence="2 3">
    <name type="scientific">Pseudonocardia hydrocarbonoxydans</name>
    <dbReference type="NCBI Taxonomy" id="76726"/>
    <lineage>
        <taxon>Bacteria</taxon>
        <taxon>Bacillati</taxon>
        <taxon>Actinomycetota</taxon>
        <taxon>Actinomycetes</taxon>
        <taxon>Pseudonocardiales</taxon>
        <taxon>Pseudonocardiaceae</taxon>
        <taxon>Pseudonocardia</taxon>
    </lineage>
</organism>
<dbReference type="SUPFAM" id="SSF52266">
    <property type="entry name" value="SGNH hydrolase"/>
    <property type="match status" value="1"/>
</dbReference>
<reference evidence="2 3" key="1">
    <citation type="submission" date="2019-06" db="EMBL/GenBank/DDBJ databases">
        <title>Whole genome shotgun sequence of Pseudonocardia hydrocarbonoxydans NBRC 14498.</title>
        <authorList>
            <person name="Hosoyama A."/>
            <person name="Uohara A."/>
            <person name="Ohji S."/>
            <person name="Ichikawa N."/>
        </authorList>
    </citation>
    <scope>NUCLEOTIDE SEQUENCE [LARGE SCALE GENOMIC DNA]</scope>
    <source>
        <strain evidence="2 3">NBRC 14498</strain>
    </source>
</reference>
<dbReference type="GO" id="GO:0004622">
    <property type="term" value="F:phosphatidylcholine lysophospholipase activity"/>
    <property type="evidence" value="ECO:0007669"/>
    <property type="project" value="TreeGrafter"/>
</dbReference>
<dbReference type="Pfam" id="PF13472">
    <property type="entry name" value="Lipase_GDSL_2"/>
    <property type="match status" value="1"/>
</dbReference>
<dbReference type="Gene3D" id="3.40.50.1110">
    <property type="entry name" value="SGNH hydrolase"/>
    <property type="match status" value="1"/>
</dbReference>
<proteinExistence type="predicted"/>
<gene>
    <name evidence="2" type="ORF">PHY01_35610</name>
</gene>
<dbReference type="CDD" id="cd00229">
    <property type="entry name" value="SGNH_hydrolase"/>
    <property type="match status" value="1"/>
</dbReference>
<dbReference type="AlphaFoldDB" id="A0A4Y3WRY6"/>
<dbReference type="Proteomes" id="UP000320338">
    <property type="component" value="Unassembled WGS sequence"/>
</dbReference>
<dbReference type="InterPro" id="IPR051532">
    <property type="entry name" value="Ester_Hydrolysis_Enzymes"/>
</dbReference>
<accession>A0A4Y3WRY6</accession>
<evidence type="ECO:0000313" key="2">
    <source>
        <dbReference type="EMBL" id="GEC21278.1"/>
    </source>
</evidence>
<evidence type="ECO:0000313" key="3">
    <source>
        <dbReference type="Proteomes" id="UP000320338"/>
    </source>
</evidence>
<comment type="caution">
    <text evidence="2">The sequence shown here is derived from an EMBL/GenBank/DDBJ whole genome shotgun (WGS) entry which is preliminary data.</text>
</comment>
<dbReference type="InterPro" id="IPR013830">
    <property type="entry name" value="SGNH_hydro"/>
</dbReference>